<dbReference type="PANTHER" id="PTHR45913:SF22">
    <property type="entry name" value="SCAN BOX DOMAIN-CONTAINING PROTEIN"/>
    <property type="match status" value="1"/>
</dbReference>
<accession>A0A5S6QBL5</accession>
<dbReference type="WBParaSite" id="TMUE_1000004490.1">
    <property type="protein sequence ID" value="TMUE_1000004490.1"/>
    <property type="gene ID" value="WBGene00295223"/>
</dbReference>
<protein>
    <submittedName>
        <fullName evidence="3">HAT C-terminal dimerisation domain-containing protein</fullName>
    </submittedName>
</protein>
<evidence type="ECO:0000313" key="2">
    <source>
        <dbReference type="Proteomes" id="UP000046395"/>
    </source>
</evidence>
<dbReference type="AlphaFoldDB" id="A0A5S6QBL5"/>
<dbReference type="PANTHER" id="PTHR45913">
    <property type="entry name" value="EPM2A-INTERACTING PROTEIN 1"/>
    <property type="match status" value="1"/>
</dbReference>
<sequence>MEQVCASLSRFYALFDTVVQFLETEDTELRGNVEKSKANIAYTSNLYFKFSEMKLQLEGDQLNLIKTKTVVTTFISNLAIFRQNLGRGEYRQFPNLNDLKENGSIPDDVVRFFCDHLSMLHEDMCERYGDILSMFISDWVLDPFTSLPGVDVTYQEELIEIQANEELKPRIMGGYTSIWLQQEIIQLYPRLWNVATKFLIRSPSSYLVEREFSEVTDILGKKKPPTDSEARRPGTTPDDYRARRG</sequence>
<evidence type="ECO:0000256" key="1">
    <source>
        <dbReference type="SAM" id="MobiDB-lite"/>
    </source>
</evidence>
<evidence type="ECO:0000313" key="3">
    <source>
        <dbReference type="WBParaSite" id="TMUE_1000004490.1"/>
    </source>
</evidence>
<proteinExistence type="predicted"/>
<dbReference type="Proteomes" id="UP000046395">
    <property type="component" value="Unassembled WGS sequence"/>
</dbReference>
<keyword evidence="2" id="KW-1185">Reference proteome</keyword>
<organism evidence="2 3">
    <name type="scientific">Trichuris muris</name>
    <name type="common">Mouse whipworm</name>
    <dbReference type="NCBI Taxonomy" id="70415"/>
    <lineage>
        <taxon>Eukaryota</taxon>
        <taxon>Metazoa</taxon>
        <taxon>Ecdysozoa</taxon>
        <taxon>Nematoda</taxon>
        <taxon>Enoplea</taxon>
        <taxon>Dorylaimia</taxon>
        <taxon>Trichinellida</taxon>
        <taxon>Trichuridae</taxon>
        <taxon>Trichuris</taxon>
    </lineage>
</organism>
<name>A0A5S6QBL5_TRIMR</name>
<reference evidence="3" key="1">
    <citation type="submission" date="2019-12" db="UniProtKB">
        <authorList>
            <consortium name="WormBaseParasite"/>
        </authorList>
    </citation>
    <scope>IDENTIFICATION</scope>
</reference>
<feature type="region of interest" description="Disordered" evidence="1">
    <location>
        <begin position="218"/>
        <end position="245"/>
    </location>
</feature>
<feature type="compositionally biased region" description="Basic and acidic residues" evidence="1">
    <location>
        <begin position="224"/>
        <end position="245"/>
    </location>
</feature>